<evidence type="ECO:0000313" key="1">
    <source>
        <dbReference type="EMBL" id="KAF1921700.1"/>
    </source>
</evidence>
<dbReference type="AlphaFoldDB" id="A0A6A5R3F6"/>
<dbReference type="OrthoDB" id="534912at2759"/>
<keyword evidence="2" id="KW-1185">Reference proteome</keyword>
<accession>A0A6A5R3F6</accession>
<gene>
    <name evidence="1" type="ORF">BDU57DRAFT_563791</name>
</gene>
<reference evidence="1" key="1">
    <citation type="journal article" date="2020" name="Stud. Mycol.">
        <title>101 Dothideomycetes genomes: a test case for predicting lifestyles and emergence of pathogens.</title>
        <authorList>
            <person name="Haridas S."/>
            <person name="Albert R."/>
            <person name="Binder M."/>
            <person name="Bloem J."/>
            <person name="Labutti K."/>
            <person name="Salamov A."/>
            <person name="Andreopoulos B."/>
            <person name="Baker S."/>
            <person name="Barry K."/>
            <person name="Bills G."/>
            <person name="Bluhm B."/>
            <person name="Cannon C."/>
            <person name="Castanera R."/>
            <person name="Culley D."/>
            <person name="Daum C."/>
            <person name="Ezra D."/>
            <person name="Gonzalez J."/>
            <person name="Henrissat B."/>
            <person name="Kuo A."/>
            <person name="Liang C."/>
            <person name="Lipzen A."/>
            <person name="Lutzoni F."/>
            <person name="Magnuson J."/>
            <person name="Mondo S."/>
            <person name="Nolan M."/>
            <person name="Ohm R."/>
            <person name="Pangilinan J."/>
            <person name="Park H.-J."/>
            <person name="Ramirez L."/>
            <person name="Alfaro M."/>
            <person name="Sun H."/>
            <person name="Tritt A."/>
            <person name="Yoshinaga Y."/>
            <person name="Zwiers L.-H."/>
            <person name="Turgeon B."/>
            <person name="Goodwin S."/>
            <person name="Spatafora J."/>
            <person name="Crous P."/>
            <person name="Grigoriev I."/>
        </authorList>
    </citation>
    <scope>NUCLEOTIDE SEQUENCE</scope>
    <source>
        <strain evidence="1">HMLAC05119</strain>
    </source>
</reference>
<dbReference type="EMBL" id="ML979132">
    <property type="protein sequence ID" value="KAF1921700.1"/>
    <property type="molecule type" value="Genomic_DNA"/>
</dbReference>
<sequence>TTGRNCIFWLHDTIPFPSIFHAISSIYHCVLCTVDFDWLHFNIWRGWSYLWRLQVRSSSKVLAEPVGMISSTLFSFFQLVFQAPVCKIAVGGACERGRILLLIHFTFLY</sequence>
<proteinExistence type="predicted"/>
<evidence type="ECO:0000313" key="2">
    <source>
        <dbReference type="Proteomes" id="UP000800096"/>
    </source>
</evidence>
<feature type="non-terminal residue" evidence="1">
    <location>
        <position position="1"/>
    </location>
</feature>
<dbReference type="Proteomes" id="UP000800096">
    <property type="component" value="Unassembled WGS sequence"/>
</dbReference>
<dbReference type="SUPFAM" id="SSF111352">
    <property type="entry name" value="Ammonium transporter"/>
    <property type="match status" value="1"/>
</dbReference>
<protein>
    <submittedName>
        <fullName evidence="1">Uncharacterized protein</fullName>
    </submittedName>
</protein>
<organism evidence="1 2">
    <name type="scientific">Ampelomyces quisqualis</name>
    <name type="common">Powdery mildew agent</name>
    <dbReference type="NCBI Taxonomy" id="50730"/>
    <lineage>
        <taxon>Eukaryota</taxon>
        <taxon>Fungi</taxon>
        <taxon>Dikarya</taxon>
        <taxon>Ascomycota</taxon>
        <taxon>Pezizomycotina</taxon>
        <taxon>Dothideomycetes</taxon>
        <taxon>Pleosporomycetidae</taxon>
        <taxon>Pleosporales</taxon>
        <taxon>Pleosporineae</taxon>
        <taxon>Phaeosphaeriaceae</taxon>
        <taxon>Ampelomyces</taxon>
    </lineage>
</organism>
<name>A0A6A5R3F6_AMPQU</name>